<evidence type="ECO:0000313" key="6">
    <source>
        <dbReference type="Proteomes" id="UP000255000"/>
    </source>
</evidence>
<dbReference type="EC" id="3.4.21.-" evidence="5"/>
<name>A0A378ZU41_9HYPH</name>
<dbReference type="Gene3D" id="2.40.128.130">
    <property type="entry name" value="Autotransporter beta-domain"/>
    <property type="match status" value="1"/>
</dbReference>
<dbReference type="Pfam" id="PF03797">
    <property type="entry name" value="Autotransporter"/>
    <property type="match status" value="1"/>
</dbReference>
<dbReference type="InterPro" id="IPR013425">
    <property type="entry name" value="Autotrns_rpt"/>
</dbReference>
<sequence length="1366" mass="130622">MQGPFSNSHCSENSRTASLVRVSLRSAFLCSVAAALIVASAGLAARAADGDGGAGGDSTGTSAGGTASATSPGSDGTDGVSGGIGYLSGGAGGGSGLTGGSGGAGAGSSPGSGGAGASVTGAAGSDGTSGGNDSSGGGGGGGAHAYVGTIDSLPTSGTFTGGAGGNGGAAGFAGYGGGGGGGGFGAVITGLTGSGGTIIVSATGGAGGSHGWAASGGNGGSGLVIDQSTGNNTIAITGSVLTGGAGGGAAPGVSVSGGDGGSGLVLNGGTGANTLVISGGSISGGDAATGTPVGSLGGDGGNGILIQSVTGLTTLNIETSVTGGAGRNGLFSSGEGGSGIVGENLAVSIAAAGSVTGGLSGDGTRSAALNFLGGSNTLTLESGATVTGGIVLATNTTSLELAQTTDYTLSNVISGNGAISKTGAGTLTLSGNSSGFSGSSSVTGGELAVNGTLGGDVTVGSGGTLGGTGSISGTVTVSGTLAAGQSPGTLTVGTLVLNSGSVSEFELGQPGVVGGTDNDLVIVTGDLTLAGTLDLNSPASAGYYRLFNYGGTLSGAFDSVTGTGSYTATVYDTVPGQVNVAVLASSQQMQFWDGADTTGDGTVDGGSGAWSDAATNWTGAPGEAGVNAGWVSSVAVFAGASGGTVTVDGAKSFDTLQFSTNGYVLTGDDLQIGVTTGTLTVDSGISTTISSVITDGSGSALQKAGAGTLVLTAANTHTGGTVITAGTLQLGDGGTTGWIDGGVTNSGALAFNRSDDVIFAGDISGSGSVQQSGSGTLVLSGTNTYSGGTIISAGGIKATLASIGSGAITNNASLILDAATDGVFANVLSGTGVFTKTGAGSLSLTGTLTYTGSTFVQAGTLRVNTDLSSSSVFVQTGAVLGGTGTIGGFNATSGATVAPGNSIGTLTVAGNGVFVSGSIYQVEVNAAGQSDLLTATGEIAIQSGVTLSILAEPGSYAASTTYTILSAAGGIVGYPFATVTSSLAFLDASLIYNSNSVDLTLTRNQTGLVDVAETPGQKALVPAIDGLGAGNEIYDSITPLTVSEARNAFSQLSGELYPTVASRLVQDSGLVRDAAMKRLRGTFAALDAPRGGGVEVWGQAYGGWGWQDNGSDYAVARRSAGGVLAGADMPFGSSGVAGVFAGYGSSYIDVASQNAHASANSYHAGAYGGYGFGNVSLRSGTAISWHDLSTRRSIAYRGFSDQLTASPDALTAQVFGELAYGAKVQDVTVEAYSGLAYVHQNNSRFRERGGAAALSATSDSTGTGFLNLGLRARHQFDLAGMAVTAHGAAGWTYAFSDVSSNRSLAFASGGESFSMPGLAVLRNAGVAETGLEMAIAPSASLGVAYRIQAAEEALDQSFKGNLRIRF</sequence>
<feature type="domain" description="Autotransporter" evidence="4">
    <location>
        <begin position="1089"/>
        <end position="1366"/>
    </location>
</feature>
<dbReference type="InterPro" id="IPR005546">
    <property type="entry name" value="Autotransporte_beta"/>
</dbReference>
<protein>
    <submittedName>
        <fullName evidence="5">Extracellular serine protease</fullName>
        <ecNumber evidence="5">3.4.21.-</ecNumber>
    </submittedName>
</protein>
<feature type="chain" id="PRO_5016863009" evidence="3">
    <location>
        <begin position="48"/>
        <end position="1366"/>
    </location>
</feature>
<dbReference type="SUPFAM" id="SSF51126">
    <property type="entry name" value="Pectin lyase-like"/>
    <property type="match status" value="1"/>
</dbReference>
<dbReference type="GO" id="GO:0006508">
    <property type="term" value="P:proteolysis"/>
    <property type="evidence" value="ECO:0007669"/>
    <property type="project" value="UniProtKB-KW"/>
</dbReference>
<accession>A0A378ZU41</accession>
<proteinExistence type="predicted"/>
<dbReference type="GO" id="GO:0019867">
    <property type="term" value="C:outer membrane"/>
    <property type="evidence" value="ECO:0007669"/>
    <property type="project" value="InterPro"/>
</dbReference>
<dbReference type="SUPFAM" id="SSF103515">
    <property type="entry name" value="Autotransporter"/>
    <property type="match status" value="1"/>
</dbReference>
<feature type="compositionally biased region" description="Gly residues" evidence="2">
    <location>
        <begin position="99"/>
        <end position="116"/>
    </location>
</feature>
<evidence type="ECO:0000256" key="3">
    <source>
        <dbReference type="SAM" id="SignalP"/>
    </source>
</evidence>
<feature type="signal peptide" evidence="3">
    <location>
        <begin position="1"/>
        <end position="47"/>
    </location>
</feature>
<gene>
    <name evidence="5" type="ORF">NCTC13350_01690</name>
</gene>
<dbReference type="GO" id="GO:0008233">
    <property type="term" value="F:peptidase activity"/>
    <property type="evidence" value="ECO:0007669"/>
    <property type="project" value="UniProtKB-KW"/>
</dbReference>
<keyword evidence="1 3" id="KW-0732">Signal</keyword>
<feature type="compositionally biased region" description="Low complexity" evidence="2">
    <location>
        <begin position="117"/>
        <end position="126"/>
    </location>
</feature>
<keyword evidence="5" id="KW-0645">Protease</keyword>
<dbReference type="Pfam" id="PF12951">
    <property type="entry name" value="PATR"/>
    <property type="match status" value="4"/>
</dbReference>
<dbReference type="SMART" id="SM00869">
    <property type="entry name" value="Autotransporter"/>
    <property type="match status" value="1"/>
</dbReference>
<organism evidence="5 6">
    <name type="scientific">Pannonibacter phragmitetus</name>
    <dbReference type="NCBI Taxonomy" id="121719"/>
    <lineage>
        <taxon>Bacteria</taxon>
        <taxon>Pseudomonadati</taxon>
        <taxon>Pseudomonadota</taxon>
        <taxon>Alphaproteobacteria</taxon>
        <taxon>Hyphomicrobiales</taxon>
        <taxon>Stappiaceae</taxon>
        <taxon>Pannonibacter</taxon>
    </lineage>
</organism>
<dbReference type="PROSITE" id="PS51208">
    <property type="entry name" value="AUTOTRANSPORTER"/>
    <property type="match status" value="1"/>
</dbReference>
<feature type="region of interest" description="Disordered" evidence="2">
    <location>
        <begin position="48"/>
        <end position="82"/>
    </location>
</feature>
<evidence type="ECO:0000256" key="2">
    <source>
        <dbReference type="SAM" id="MobiDB-lite"/>
    </source>
</evidence>
<reference evidence="5 6" key="1">
    <citation type="submission" date="2018-06" db="EMBL/GenBank/DDBJ databases">
        <authorList>
            <consortium name="Pathogen Informatics"/>
            <person name="Doyle S."/>
        </authorList>
    </citation>
    <scope>NUCLEOTIDE SEQUENCE [LARGE SCALE GENOMIC DNA]</scope>
    <source>
        <strain evidence="5 6">NCTC13350</strain>
    </source>
</reference>
<dbReference type="InterPro" id="IPR012332">
    <property type="entry name" value="Autotransporter_pectin_lyase_C"/>
</dbReference>
<dbReference type="Proteomes" id="UP000255000">
    <property type="component" value="Unassembled WGS sequence"/>
</dbReference>
<feature type="compositionally biased region" description="Low complexity" evidence="2">
    <location>
        <begin position="59"/>
        <end position="77"/>
    </location>
</feature>
<dbReference type="EMBL" id="UGSK01000001">
    <property type="protein sequence ID" value="SUB00766.1"/>
    <property type="molecule type" value="Genomic_DNA"/>
</dbReference>
<dbReference type="Gene3D" id="2.160.20.20">
    <property type="match status" value="2"/>
</dbReference>
<dbReference type="InterPro" id="IPR011050">
    <property type="entry name" value="Pectin_lyase_fold/virulence"/>
</dbReference>
<evidence type="ECO:0000256" key="1">
    <source>
        <dbReference type="ARBA" id="ARBA00022729"/>
    </source>
</evidence>
<feature type="region of interest" description="Disordered" evidence="2">
    <location>
        <begin position="99"/>
        <end position="140"/>
    </location>
</feature>
<evidence type="ECO:0000259" key="4">
    <source>
        <dbReference type="PROSITE" id="PS51208"/>
    </source>
</evidence>
<dbReference type="NCBIfam" id="TIGR02601">
    <property type="entry name" value="autotrns_rpt"/>
    <property type="match status" value="4"/>
</dbReference>
<dbReference type="InterPro" id="IPR006315">
    <property type="entry name" value="OM_autotransptr_brl_dom"/>
</dbReference>
<evidence type="ECO:0000313" key="5">
    <source>
        <dbReference type="EMBL" id="SUB00766.1"/>
    </source>
</evidence>
<feature type="compositionally biased region" description="Gly residues" evidence="2">
    <location>
        <begin position="127"/>
        <end position="140"/>
    </location>
</feature>
<dbReference type="NCBIfam" id="TIGR01414">
    <property type="entry name" value="autotrans_barl"/>
    <property type="match status" value="1"/>
</dbReference>
<keyword evidence="5" id="KW-0378">Hydrolase</keyword>
<dbReference type="InterPro" id="IPR036709">
    <property type="entry name" value="Autotransporte_beta_dom_sf"/>
</dbReference>